<dbReference type="AlphaFoldDB" id="A0A1T4N265"/>
<evidence type="ECO:0000313" key="2">
    <source>
        <dbReference type="EMBL" id="SJZ72958.1"/>
    </source>
</evidence>
<evidence type="ECO:0000256" key="1">
    <source>
        <dbReference type="SAM" id="Phobius"/>
    </source>
</evidence>
<name>A0A1T4N265_9ENTE</name>
<dbReference type="EMBL" id="FUXI01000012">
    <property type="protein sequence ID" value="SJZ72958.1"/>
    <property type="molecule type" value="Genomic_DNA"/>
</dbReference>
<accession>A0A1T4N265</accession>
<protein>
    <submittedName>
        <fullName evidence="2">Uncharacterized protein</fullName>
    </submittedName>
</protein>
<dbReference type="RefSeq" id="WP_078807213.1">
    <property type="nucleotide sequence ID" value="NZ_FUXI01000012.1"/>
</dbReference>
<keyword evidence="1" id="KW-0472">Membrane</keyword>
<keyword evidence="3" id="KW-1185">Reference proteome</keyword>
<keyword evidence="1" id="KW-0812">Transmembrane</keyword>
<evidence type="ECO:0000313" key="3">
    <source>
        <dbReference type="Proteomes" id="UP000190328"/>
    </source>
</evidence>
<dbReference type="Proteomes" id="UP000190328">
    <property type="component" value="Unassembled WGS sequence"/>
</dbReference>
<dbReference type="OrthoDB" id="2192989at2"/>
<keyword evidence="1" id="KW-1133">Transmembrane helix</keyword>
<dbReference type="STRING" id="263852.SAMN02745116_01282"/>
<sequence length="179" mass="21125">MNLSVLLSGFFGVVIGCLTTGFGFLLARRYDRQVKHRQRELEHRVKEIDTLNLLNKKISQILQKRTLLMPDYVSFDVFDDVHVSIDDYAYLESFTAQNLFYLPNYVMEEFFKNISHRRIILSPEETVQIGGYTFKNGRVIMEQLSDELQTMMNEKKAQLKKISALPIHILRDEEYEFYN</sequence>
<reference evidence="2 3" key="1">
    <citation type="submission" date="2017-02" db="EMBL/GenBank/DDBJ databases">
        <authorList>
            <person name="Peterson S.W."/>
        </authorList>
    </citation>
    <scope>NUCLEOTIDE SEQUENCE [LARGE SCALE GENOMIC DNA]</scope>
    <source>
        <strain evidence="2 3">ATCC BAA-1030</strain>
    </source>
</reference>
<gene>
    <name evidence="2" type="ORF">SAMN02745116_01282</name>
</gene>
<proteinExistence type="predicted"/>
<organism evidence="2 3">
    <name type="scientific">Pilibacter termitis</name>
    <dbReference type="NCBI Taxonomy" id="263852"/>
    <lineage>
        <taxon>Bacteria</taxon>
        <taxon>Bacillati</taxon>
        <taxon>Bacillota</taxon>
        <taxon>Bacilli</taxon>
        <taxon>Lactobacillales</taxon>
        <taxon>Enterococcaceae</taxon>
        <taxon>Pilibacter</taxon>
    </lineage>
</organism>
<feature type="transmembrane region" description="Helical" evidence="1">
    <location>
        <begin position="6"/>
        <end position="27"/>
    </location>
</feature>